<feature type="non-terminal residue" evidence="2">
    <location>
        <position position="1"/>
    </location>
</feature>
<dbReference type="InterPro" id="IPR001759">
    <property type="entry name" value="PTX_dom"/>
</dbReference>
<dbReference type="Pfam" id="PF13385">
    <property type="entry name" value="Laminin_G_3"/>
    <property type="match status" value="1"/>
</dbReference>
<gene>
    <name evidence="2" type="ORF">PMEA_00034543</name>
</gene>
<reference evidence="2 3" key="1">
    <citation type="submission" date="2022-05" db="EMBL/GenBank/DDBJ databases">
        <authorList>
            <consortium name="Genoscope - CEA"/>
            <person name="William W."/>
        </authorList>
    </citation>
    <scope>NUCLEOTIDE SEQUENCE [LARGE SCALE GENOMIC DNA]</scope>
</reference>
<organism evidence="2 3">
    <name type="scientific">Pocillopora meandrina</name>
    <dbReference type="NCBI Taxonomy" id="46732"/>
    <lineage>
        <taxon>Eukaryota</taxon>
        <taxon>Metazoa</taxon>
        <taxon>Cnidaria</taxon>
        <taxon>Anthozoa</taxon>
        <taxon>Hexacorallia</taxon>
        <taxon>Scleractinia</taxon>
        <taxon>Astrocoeniina</taxon>
        <taxon>Pocilloporidae</taxon>
        <taxon>Pocillopora</taxon>
    </lineage>
</organism>
<comment type="caution">
    <text evidence="2">The sequence shown here is derived from an EMBL/GenBank/DDBJ whole genome shotgun (WGS) entry which is preliminary data.</text>
</comment>
<accession>A0AAU9W4U9</accession>
<dbReference type="SUPFAM" id="SSF57184">
    <property type="entry name" value="Growth factor receptor domain"/>
    <property type="match status" value="1"/>
</dbReference>
<dbReference type="PANTHER" id="PTHR46549:SF1">
    <property type="entry name" value="MACPF DOMAIN-CONTAINING PROTEIN"/>
    <property type="match status" value="1"/>
</dbReference>
<feature type="domain" description="MACPF" evidence="1">
    <location>
        <begin position="139"/>
        <end position="464"/>
    </location>
</feature>
<dbReference type="PROSITE" id="PS51412">
    <property type="entry name" value="MACPF_2"/>
    <property type="match status" value="1"/>
</dbReference>
<name>A0AAU9W4U9_9CNID</name>
<dbReference type="InterPro" id="IPR020864">
    <property type="entry name" value="MACPF"/>
</dbReference>
<keyword evidence="3" id="KW-1185">Reference proteome</keyword>
<sequence length="1110" mass="125016">VQDYIRNDAANLKNEVSEVRDVIGSKRVPAAVMVNPKVQEAAVEKGIEVAGKLVDKQLQTIDDAQRKAADFLKKEIKLDITPDKGWESEDMFLPPGYHIDASISGGEESPKEGGEIPYVFPAGLGTALMNGCWGSGYKETDPCYSAKWKSSICQNMIDGAAFMGVGFDGRGKYSPESRKISIVQRNCANKATYDGLDVPDTMNVHGIYDTSASLMTFESREEYRKHIQQQAGVSGSYYGFSAGVKEAWGESTASARQKYLAMMDVDVDRYEIFLDEVKPQDLSMSFLREFMNLPTSYFSAGGPLKYQNFIQRWGTHFVKSAKFGGQLEIRKTMDAEEAKSRKEFEIQMEMEFKNLFASVGAGASFETGESSRKQTKTTSTSVVAQGGSQHIASILSDVYSPTFKTEFKEWLKTIPDYPKAFRFQIGSITDLLDFRANDLFQDDSADWGCEGNAAHLQTEEKGGKTIKYYEVEDDHGTRRYYCEFDSRQAVENAVQRRRLSLKRAIEIYMEEGAMSISDIELNACTPHSDQTFKDNHQSPFLTTREPLSWADIIKDSTVLKVSFDMVDDLPNAQRSTFNIGHNMTRLVKFYEKKWYTSDNDGSFHLYGAYGNRNTNNVSLRKISIFGLVLTFNEVDNSLVLDPSDFKVSKRFFPTLAEDMVGTQLARVYISSTSSDKRSTSRQPSRATQLCQEKWSNALRFDPTDTEGKCLHFTASTAGTLFVVFAALPKEPESRYLVEISPEGVYIYKGTFLKKPTTNANARALGYASLYQSYFVCITESEESTLIEYGKSLGTSESGDIYLNFIDSRDHLNARFYAFGNDQNPAKVMDVHIVSRHLTKAECKGETVKDLETNLCVQRCHKDCDPLAGCELPDSAQFPNGCKACRTALDVERNKCIPACPDNKMLTKDKKCVPTFDVKGTLVFDDLPFLPEVTICHWMKLDKNFVRRPGYFHKFYGGSRSSILSFIQPLGEGGILFRMEISPDRKKPGDRQRLKLSQLEDLHWHQFCVTWSGFTGVIQYYFDGKNILSAINRQRGELQGGGSLAVGDTRMRITGFDVWDRVLTRQEISQNLKKCDAGKGNVVQWHQAFKYFRKDKKMYSIPSACEPPSSN</sequence>
<dbReference type="Gene3D" id="2.60.120.200">
    <property type="match status" value="1"/>
</dbReference>
<dbReference type="AlphaFoldDB" id="A0AAU9W4U9"/>
<dbReference type="PANTHER" id="PTHR46549">
    <property type="entry name" value="MACPF DOMAIN-CONTAINING PROTEIN"/>
    <property type="match status" value="1"/>
</dbReference>
<dbReference type="InterPro" id="IPR013320">
    <property type="entry name" value="ConA-like_dom_sf"/>
</dbReference>
<evidence type="ECO:0000259" key="1">
    <source>
        <dbReference type="PROSITE" id="PS51412"/>
    </source>
</evidence>
<dbReference type="Pfam" id="PF01823">
    <property type="entry name" value="MACPF"/>
    <property type="match status" value="1"/>
</dbReference>
<dbReference type="EMBL" id="CALNXJ010000009">
    <property type="protein sequence ID" value="CAH3104112.1"/>
    <property type="molecule type" value="Genomic_DNA"/>
</dbReference>
<dbReference type="CDD" id="cd00064">
    <property type="entry name" value="FU"/>
    <property type="match status" value="1"/>
</dbReference>
<dbReference type="SUPFAM" id="SSF49899">
    <property type="entry name" value="Concanavalin A-like lectins/glucanases"/>
    <property type="match status" value="1"/>
</dbReference>
<dbReference type="InterPro" id="IPR009030">
    <property type="entry name" value="Growth_fac_rcpt_cys_sf"/>
</dbReference>
<evidence type="ECO:0000313" key="3">
    <source>
        <dbReference type="Proteomes" id="UP001159428"/>
    </source>
</evidence>
<dbReference type="SMART" id="SM00261">
    <property type="entry name" value="FU"/>
    <property type="match status" value="1"/>
</dbReference>
<dbReference type="InterPro" id="IPR006212">
    <property type="entry name" value="Furin_repeat"/>
</dbReference>
<evidence type="ECO:0000313" key="2">
    <source>
        <dbReference type="EMBL" id="CAH3104112.1"/>
    </source>
</evidence>
<proteinExistence type="predicted"/>
<protein>
    <recommendedName>
        <fullName evidence="1">MACPF domain-containing protein</fullName>
    </recommendedName>
</protein>
<dbReference type="SMART" id="SM00457">
    <property type="entry name" value="MACPF"/>
    <property type="match status" value="1"/>
</dbReference>
<dbReference type="SMART" id="SM00159">
    <property type="entry name" value="PTX"/>
    <property type="match status" value="1"/>
</dbReference>
<dbReference type="Proteomes" id="UP001159428">
    <property type="component" value="Unassembled WGS sequence"/>
</dbReference>